<sequence>MPSIFSTAQRLLETCKLASVDVVNIGFVNQFPDNTGNSYPGTNFGNACWGDVYQNASGQDTQLLKTCPNIGPDVIACQQTYGKKIFLSLGGGYPTNYYFSSDTKARAFADFLWGAWGPVNSSWTGPRPWGNAVVDGFDFDIESDVSPVNRRTAGYTQLISRLKNTWYPTDTSKSYYISGAPQCILPDVHFTTVMNRAWFDFIWIQFYNTPQCSARAGINNQNGSNRNLDISYTNWTQSASLNTNVKYYIGLPAAPAAAASGDYLTLAEGQRTVQRFYGNAKFGGIMLWEATYAMTNPVCNKDQLTWYKDILNGQAVGRPATVTCPATTTTTRSVTTSVRTSTNSTRAPTTTTRAATAVRVATTSVKSSSSVRPTSTTASSRRSTTTSIRRKRAEATAFVTRIRARRAVPTMA</sequence>
<dbReference type="InterPro" id="IPR001579">
    <property type="entry name" value="Glyco_hydro_18_chit_AS"/>
</dbReference>
<evidence type="ECO:0000313" key="17">
    <source>
        <dbReference type="EMBL" id="USW55583.1"/>
    </source>
</evidence>
<dbReference type="InterPro" id="IPR017853">
    <property type="entry name" value="GH"/>
</dbReference>
<feature type="domain" description="GH18" evidence="16">
    <location>
        <begin position="1"/>
        <end position="305"/>
    </location>
</feature>
<dbReference type="SUPFAM" id="SSF51445">
    <property type="entry name" value="(Trans)glycosidases"/>
    <property type="match status" value="1"/>
</dbReference>
<evidence type="ECO:0000256" key="9">
    <source>
        <dbReference type="ARBA" id="ARBA00023277"/>
    </source>
</evidence>
<comment type="subcellular location">
    <subcellularLocation>
        <location evidence="2">Cell membrane</location>
        <topology evidence="2">Lipid-anchor</topology>
        <topology evidence="2">GPI-anchor</topology>
    </subcellularLocation>
</comment>
<dbReference type="PROSITE" id="PS01095">
    <property type="entry name" value="GH18_1"/>
    <property type="match status" value="1"/>
</dbReference>
<evidence type="ECO:0000256" key="1">
    <source>
        <dbReference type="ARBA" id="ARBA00000822"/>
    </source>
</evidence>
<dbReference type="AlphaFoldDB" id="A0A9Q9AYK4"/>
<reference evidence="17" key="1">
    <citation type="submission" date="2022-06" db="EMBL/GenBank/DDBJ databases">
        <title>Complete genome sequences of two strains of the flax pathogen Septoria linicola.</title>
        <authorList>
            <person name="Lapalu N."/>
            <person name="Simon A."/>
            <person name="Demenou B."/>
            <person name="Paumier D."/>
            <person name="Guillot M.-P."/>
            <person name="Gout L."/>
            <person name="Valade R."/>
        </authorList>
    </citation>
    <scope>NUCLEOTIDE SEQUENCE</scope>
    <source>
        <strain evidence="17">SE15195</strain>
    </source>
</reference>
<dbReference type="GO" id="GO:0006032">
    <property type="term" value="P:chitin catabolic process"/>
    <property type="evidence" value="ECO:0007669"/>
    <property type="project" value="UniProtKB-KW"/>
</dbReference>
<accession>A0A9Q9AYK4</accession>
<evidence type="ECO:0000256" key="3">
    <source>
        <dbReference type="ARBA" id="ARBA00012729"/>
    </source>
</evidence>
<gene>
    <name evidence="17" type="ORF">Slin15195_G089020</name>
</gene>
<evidence type="ECO:0000256" key="13">
    <source>
        <dbReference type="RuleBase" id="RU000489"/>
    </source>
</evidence>
<evidence type="ECO:0000256" key="5">
    <source>
        <dbReference type="ARBA" id="ARBA00022622"/>
    </source>
</evidence>
<protein>
    <recommendedName>
        <fullName evidence="3">chitinase</fullName>
        <ecNumber evidence="3">3.2.1.14</ecNumber>
    </recommendedName>
</protein>
<evidence type="ECO:0000256" key="14">
    <source>
        <dbReference type="RuleBase" id="RU004453"/>
    </source>
</evidence>
<dbReference type="PANTHER" id="PTHR45708">
    <property type="entry name" value="ENDOCHITINASE"/>
    <property type="match status" value="1"/>
</dbReference>
<dbReference type="Proteomes" id="UP001056384">
    <property type="component" value="Chromosome 7"/>
</dbReference>
<dbReference type="EMBL" id="CP099424">
    <property type="protein sequence ID" value="USW55583.1"/>
    <property type="molecule type" value="Genomic_DNA"/>
</dbReference>
<feature type="compositionally biased region" description="Low complexity" evidence="15">
    <location>
        <begin position="361"/>
        <end position="387"/>
    </location>
</feature>
<evidence type="ECO:0000256" key="2">
    <source>
        <dbReference type="ARBA" id="ARBA00004609"/>
    </source>
</evidence>
<keyword evidence="7" id="KW-0146">Chitin degradation</keyword>
<dbReference type="EC" id="3.2.1.14" evidence="3"/>
<evidence type="ECO:0000313" key="18">
    <source>
        <dbReference type="Proteomes" id="UP001056384"/>
    </source>
</evidence>
<keyword evidence="5" id="KW-0325">Glycoprotein</keyword>
<evidence type="ECO:0000256" key="12">
    <source>
        <dbReference type="ARBA" id="ARBA00023326"/>
    </source>
</evidence>
<dbReference type="GO" id="GO:0005576">
    <property type="term" value="C:extracellular region"/>
    <property type="evidence" value="ECO:0007669"/>
    <property type="project" value="TreeGrafter"/>
</dbReference>
<dbReference type="Pfam" id="PF00704">
    <property type="entry name" value="Glyco_hydro_18"/>
    <property type="match status" value="1"/>
</dbReference>
<keyword evidence="12" id="KW-0624">Polysaccharide degradation</keyword>
<evidence type="ECO:0000256" key="8">
    <source>
        <dbReference type="ARBA" id="ARBA00023136"/>
    </source>
</evidence>
<dbReference type="PROSITE" id="PS51910">
    <property type="entry name" value="GH18_2"/>
    <property type="match status" value="1"/>
</dbReference>
<keyword evidence="11 13" id="KW-0326">Glycosidase</keyword>
<evidence type="ECO:0000256" key="4">
    <source>
        <dbReference type="ARBA" id="ARBA00022475"/>
    </source>
</evidence>
<evidence type="ECO:0000256" key="7">
    <source>
        <dbReference type="ARBA" id="ARBA00023024"/>
    </source>
</evidence>
<comment type="similarity">
    <text evidence="14">Belongs to the glycosyl hydrolase 18 family.</text>
</comment>
<evidence type="ECO:0000256" key="6">
    <source>
        <dbReference type="ARBA" id="ARBA00022801"/>
    </source>
</evidence>
<dbReference type="InterPro" id="IPR050542">
    <property type="entry name" value="Glycosyl_Hydrlase18_Chitinase"/>
</dbReference>
<evidence type="ECO:0000256" key="15">
    <source>
        <dbReference type="SAM" id="MobiDB-lite"/>
    </source>
</evidence>
<keyword evidence="10" id="KW-0449">Lipoprotein</keyword>
<keyword evidence="9" id="KW-0119">Carbohydrate metabolism</keyword>
<dbReference type="Gene3D" id="3.20.20.80">
    <property type="entry name" value="Glycosidases"/>
    <property type="match status" value="1"/>
</dbReference>
<dbReference type="GO" id="GO:0005886">
    <property type="term" value="C:plasma membrane"/>
    <property type="evidence" value="ECO:0007669"/>
    <property type="project" value="UniProtKB-SubCell"/>
</dbReference>
<keyword evidence="5" id="KW-0336">GPI-anchor</keyword>
<dbReference type="GO" id="GO:0098552">
    <property type="term" value="C:side of membrane"/>
    <property type="evidence" value="ECO:0007669"/>
    <property type="project" value="UniProtKB-KW"/>
</dbReference>
<name>A0A9Q9AYK4_9PEZI</name>
<feature type="region of interest" description="Disordered" evidence="15">
    <location>
        <begin position="361"/>
        <end position="394"/>
    </location>
</feature>
<evidence type="ECO:0000256" key="10">
    <source>
        <dbReference type="ARBA" id="ARBA00023288"/>
    </source>
</evidence>
<dbReference type="InterPro" id="IPR001223">
    <property type="entry name" value="Glyco_hydro18_cat"/>
</dbReference>
<comment type="catalytic activity">
    <reaction evidence="1">
        <text>Random endo-hydrolysis of N-acetyl-beta-D-glucosaminide (1-&gt;4)-beta-linkages in chitin and chitodextrins.</text>
        <dbReference type="EC" id="3.2.1.14"/>
    </reaction>
</comment>
<keyword evidence="8" id="KW-0472">Membrane</keyword>
<evidence type="ECO:0000256" key="11">
    <source>
        <dbReference type="ARBA" id="ARBA00023295"/>
    </source>
</evidence>
<organism evidence="17 18">
    <name type="scientific">Septoria linicola</name>
    <dbReference type="NCBI Taxonomy" id="215465"/>
    <lineage>
        <taxon>Eukaryota</taxon>
        <taxon>Fungi</taxon>
        <taxon>Dikarya</taxon>
        <taxon>Ascomycota</taxon>
        <taxon>Pezizomycotina</taxon>
        <taxon>Dothideomycetes</taxon>
        <taxon>Dothideomycetidae</taxon>
        <taxon>Mycosphaerellales</taxon>
        <taxon>Mycosphaerellaceae</taxon>
        <taxon>Septoria</taxon>
    </lineage>
</organism>
<dbReference type="GO" id="GO:0008843">
    <property type="term" value="F:endochitinase activity"/>
    <property type="evidence" value="ECO:0007669"/>
    <property type="project" value="UniProtKB-EC"/>
</dbReference>
<keyword evidence="6 13" id="KW-0378">Hydrolase</keyword>
<proteinExistence type="inferred from homology"/>
<evidence type="ECO:0000259" key="16">
    <source>
        <dbReference type="PROSITE" id="PS51910"/>
    </source>
</evidence>
<keyword evidence="18" id="KW-1185">Reference proteome</keyword>
<dbReference type="PANTHER" id="PTHR45708:SF47">
    <property type="entry name" value="ENDOCHITINASE A"/>
    <property type="match status" value="1"/>
</dbReference>
<keyword evidence="4" id="KW-1003">Cell membrane</keyword>
<dbReference type="GO" id="GO:0000272">
    <property type="term" value="P:polysaccharide catabolic process"/>
    <property type="evidence" value="ECO:0007669"/>
    <property type="project" value="UniProtKB-KW"/>
</dbReference>